<comment type="caution">
    <text evidence="7">The sequence shown here is derived from an EMBL/GenBank/DDBJ whole genome shotgun (WGS) entry which is preliminary data.</text>
</comment>
<dbReference type="EMBL" id="JACXLD010000004">
    <property type="protein sequence ID" value="MBD2859014.1"/>
    <property type="molecule type" value="Genomic_DNA"/>
</dbReference>
<protein>
    <submittedName>
        <fullName evidence="7">Cytochrome P450</fullName>
    </submittedName>
</protein>
<evidence type="ECO:0000256" key="2">
    <source>
        <dbReference type="ARBA" id="ARBA00022617"/>
    </source>
</evidence>
<keyword evidence="8" id="KW-1185">Reference proteome</keyword>
<dbReference type="Pfam" id="PF00067">
    <property type="entry name" value="p450"/>
    <property type="match status" value="1"/>
</dbReference>
<keyword evidence="6" id="KW-0503">Monooxygenase</keyword>
<dbReference type="GO" id="GO:0036199">
    <property type="term" value="F:cholest-4-en-3-one 26-monooxygenase activity"/>
    <property type="evidence" value="ECO:0007669"/>
    <property type="project" value="TreeGrafter"/>
</dbReference>
<dbReference type="Gene3D" id="1.10.630.10">
    <property type="entry name" value="Cytochrome P450"/>
    <property type="match status" value="1"/>
</dbReference>
<organism evidence="7 8">
    <name type="scientific">Spongiibacter pelagi</name>
    <dbReference type="NCBI Taxonomy" id="2760804"/>
    <lineage>
        <taxon>Bacteria</taxon>
        <taxon>Pseudomonadati</taxon>
        <taxon>Pseudomonadota</taxon>
        <taxon>Gammaproteobacteria</taxon>
        <taxon>Cellvibrionales</taxon>
        <taxon>Spongiibacteraceae</taxon>
        <taxon>Spongiibacter</taxon>
    </lineage>
</organism>
<dbReference type="GO" id="GO:0020037">
    <property type="term" value="F:heme binding"/>
    <property type="evidence" value="ECO:0007669"/>
    <property type="project" value="InterPro"/>
</dbReference>
<dbReference type="RefSeq" id="WP_027873947.1">
    <property type="nucleotide sequence ID" value="NZ_JACXLD010000004.1"/>
</dbReference>
<evidence type="ECO:0000256" key="1">
    <source>
        <dbReference type="ARBA" id="ARBA00010617"/>
    </source>
</evidence>
<dbReference type="PANTHER" id="PTHR46696">
    <property type="entry name" value="P450, PUTATIVE (EUROFUNG)-RELATED"/>
    <property type="match status" value="1"/>
</dbReference>
<reference evidence="7" key="1">
    <citation type="submission" date="2020-09" db="EMBL/GenBank/DDBJ databases">
        <authorList>
            <person name="Yoon J.-W."/>
        </authorList>
    </citation>
    <scope>NUCLEOTIDE SEQUENCE</scope>
    <source>
        <strain evidence="7">KMU-158</strain>
    </source>
</reference>
<dbReference type="FunFam" id="1.10.630.10:FF:000018">
    <property type="entry name" value="Cytochrome P450 monooxygenase"/>
    <property type="match status" value="1"/>
</dbReference>
<gene>
    <name evidence="7" type="ORF">IB286_08320</name>
</gene>
<dbReference type="GO" id="GO:0006707">
    <property type="term" value="P:cholesterol catabolic process"/>
    <property type="evidence" value="ECO:0007669"/>
    <property type="project" value="TreeGrafter"/>
</dbReference>
<proteinExistence type="inferred from homology"/>
<name>A0A927C1H9_9GAMM</name>
<evidence type="ECO:0000256" key="6">
    <source>
        <dbReference type="ARBA" id="ARBA00023033"/>
    </source>
</evidence>
<dbReference type="InterPro" id="IPR036396">
    <property type="entry name" value="Cyt_P450_sf"/>
</dbReference>
<evidence type="ECO:0000313" key="7">
    <source>
        <dbReference type="EMBL" id="MBD2859014.1"/>
    </source>
</evidence>
<dbReference type="InterPro" id="IPR001128">
    <property type="entry name" value="Cyt_P450"/>
</dbReference>
<dbReference type="GO" id="GO:0008395">
    <property type="term" value="F:steroid hydroxylase activity"/>
    <property type="evidence" value="ECO:0007669"/>
    <property type="project" value="TreeGrafter"/>
</dbReference>
<keyword evidence="2" id="KW-0349">Heme</keyword>
<dbReference type="AlphaFoldDB" id="A0A927C1H9"/>
<dbReference type="Proteomes" id="UP000610558">
    <property type="component" value="Unassembled WGS sequence"/>
</dbReference>
<accession>A0A927C1H9</accession>
<dbReference type="SUPFAM" id="SSF48264">
    <property type="entry name" value="Cytochrome P450"/>
    <property type="match status" value="1"/>
</dbReference>
<dbReference type="GO" id="GO:0005506">
    <property type="term" value="F:iron ion binding"/>
    <property type="evidence" value="ECO:0007669"/>
    <property type="project" value="InterPro"/>
</dbReference>
<evidence type="ECO:0000256" key="4">
    <source>
        <dbReference type="ARBA" id="ARBA00023002"/>
    </source>
</evidence>
<keyword evidence="5" id="KW-0408">Iron</keyword>
<keyword evidence="3" id="KW-0479">Metal-binding</keyword>
<sequence length="401" mass="45603">MATQLFPMLDPNYIDNPEPYWQQLREEAPLYWSEEFNFWVVTRYEDVDNFAKRPEDFSSSSGPGGGLRMDDASAEDVVGFLPMIQNDPPEHTRLRSIFARSFTSRRITQLESEISGIADQLISDLQNKSSEGRELDLYKDFASPLPVAVIAKLLGIPLEYYERLKFWNEALGVGVGGSYTEKQRFNATTEMNDTLSEIIEEKRLNPAGDLISSLVKLADEDGEQLKPNELLGFCKLLWIAGNETTTNLITNAAVVLQEQPEILEKLKNNKALIPQFVEEALRYVGPVNGLFRRVTRDIEYKGKKLRENDNVWIMFASANRDERHFESPESFIIERSPNDHLSLGKGVHFCMGAALARLEAQIAFEHLVDVLPGFELKPEEGLRIPVPVLRGWIKLPMIRKV</sequence>
<dbReference type="InterPro" id="IPR002397">
    <property type="entry name" value="Cyt_P450_B"/>
</dbReference>
<dbReference type="PRINTS" id="PR00359">
    <property type="entry name" value="BP450"/>
</dbReference>
<evidence type="ECO:0000256" key="3">
    <source>
        <dbReference type="ARBA" id="ARBA00022723"/>
    </source>
</evidence>
<evidence type="ECO:0000313" key="8">
    <source>
        <dbReference type="Proteomes" id="UP000610558"/>
    </source>
</evidence>
<evidence type="ECO:0000256" key="5">
    <source>
        <dbReference type="ARBA" id="ARBA00023004"/>
    </source>
</evidence>
<comment type="similarity">
    <text evidence="1">Belongs to the cytochrome P450 family.</text>
</comment>
<keyword evidence="4" id="KW-0560">Oxidoreductase</keyword>
<dbReference type="PANTHER" id="PTHR46696:SF4">
    <property type="entry name" value="BIOTIN BIOSYNTHESIS CYTOCHROME P450"/>
    <property type="match status" value="1"/>
</dbReference>